<dbReference type="RefSeq" id="WP_171155132.1">
    <property type="nucleotide sequence ID" value="NZ_JABENB010000001.1"/>
</dbReference>
<accession>A0A849AHQ8</accession>
<reference evidence="2 3" key="1">
    <citation type="submission" date="2020-05" db="EMBL/GenBank/DDBJ databases">
        <title>Flexivirga sp. ID2601S isolated from air conditioner.</title>
        <authorList>
            <person name="Kim D.H."/>
        </authorList>
    </citation>
    <scope>NUCLEOTIDE SEQUENCE [LARGE SCALE GENOMIC DNA]</scope>
    <source>
        <strain evidence="2 3">ID2601S</strain>
    </source>
</reference>
<dbReference type="Proteomes" id="UP000557772">
    <property type="component" value="Unassembled WGS sequence"/>
</dbReference>
<dbReference type="InterPro" id="IPR031009">
    <property type="entry name" value="Tcm_partner"/>
</dbReference>
<feature type="domain" description="GMT-like wHTH" evidence="1">
    <location>
        <begin position="280"/>
        <end position="352"/>
    </location>
</feature>
<sequence>MAKGDSLPTVWERPAHTMVKHDILVRYLGAWFAIFGRSPYHSSVNILDGFAGPGQYANNEPGSPVLTLRALLDHQAFAGFGDTQFTFAFNEWDSERFASLQTVLAELQASRTPWPKNIEVKVENQNFQELARGILDSIPSGHQLAPTFAFIDPFGYKDVPMSLIRDLVSHQSCELFIYFDFNSVNRFANAGNVDPHFTALFASDEYKNAPPKDQGRAEFIHDLYERQLRKECNFAHICSFKMVTSTGHTGSYLFFCTRNDQAYNKMKQAMWALAPGGGYEFDDRLAGLQVLFGDEANTGPLQDELAQHFAGRTVPVQEIIDYVITETPFHSGQVKVKTLKPMQAAGRISSPNQKRKGTFPDGTRIEFPILGD</sequence>
<organism evidence="2 3">
    <name type="scientific">Flexivirga aerilata</name>
    <dbReference type="NCBI Taxonomy" id="1656889"/>
    <lineage>
        <taxon>Bacteria</taxon>
        <taxon>Bacillati</taxon>
        <taxon>Actinomycetota</taxon>
        <taxon>Actinomycetes</taxon>
        <taxon>Micrococcales</taxon>
        <taxon>Dermacoccaceae</taxon>
        <taxon>Flexivirga</taxon>
    </lineage>
</organism>
<keyword evidence="3" id="KW-1185">Reference proteome</keyword>
<proteinExistence type="predicted"/>
<name>A0A849AHQ8_9MICO</name>
<dbReference type="InterPro" id="IPR054339">
    <property type="entry name" value="GMT_wHTH"/>
</dbReference>
<dbReference type="NCBIfam" id="TIGR04474">
    <property type="entry name" value="tcm_partner"/>
    <property type="match status" value="1"/>
</dbReference>
<dbReference type="AlphaFoldDB" id="A0A849AHQ8"/>
<evidence type="ECO:0000313" key="3">
    <source>
        <dbReference type="Proteomes" id="UP000557772"/>
    </source>
</evidence>
<gene>
    <name evidence="2" type="primary">tcmP</name>
    <name evidence="2" type="ORF">HJ588_11695</name>
</gene>
<dbReference type="Pfam" id="PF22560">
    <property type="entry name" value="GMT-wHTH"/>
    <property type="match status" value="1"/>
</dbReference>
<protein>
    <submittedName>
        <fullName evidence="2">Three-Cys-motif partner protein TcmP</fullName>
    </submittedName>
</protein>
<comment type="caution">
    <text evidence="2">The sequence shown here is derived from an EMBL/GenBank/DDBJ whole genome shotgun (WGS) entry which is preliminary data.</text>
</comment>
<dbReference type="EMBL" id="JABENB010000001">
    <property type="protein sequence ID" value="NNG39929.1"/>
    <property type="molecule type" value="Genomic_DNA"/>
</dbReference>
<evidence type="ECO:0000259" key="1">
    <source>
        <dbReference type="Pfam" id="PF22560"/>
    </source>
</evidence>
<evidence type="ECO:0000313" key="2">
    <source>
        <dbReference type="EMBL" id="NNG39929.1"/>
    </source>
</evidence>